<protein>
    <submittedName>
        <fullName evidence="1">Uncharacterized protein</fullName>
    </submittedName>
</protein>
<sequence>MLCSLLAIHRHSGSNPICQTINRGQFKCNPIIFRIHFRRRIIFAGTSSKYKEACCHQKH</sequence>
<proteinExistence type="predicted"/>
<dbReference type="EMBL" id="JGDJ01000167">
    <property type="protein sequence ID" value="EXZ29263.1"/>
    <property type="molecule type" value="Genomic_DNA"/>
</dbReference>
<comment type="caution">
    <text evidence="1">The sequence shown here is derived from an EMBL/GenBank/DDBJ whole genome shotgun (WGS) entry which is preliminary data.</text>
</comment>
<gene>
    <name evidence="1" type="ORF">M136_1469</name>
</gene>
<dbReference type="Proteomes" id="UP000022082">
    <property type="component" value="Unassembled WGS sequence"/>
</dbReference>
<reference evidence="1 2" key="1">
    <citation type="submission" date="2014-02" db="EMBL/GenBank/DDBJ databases">
        <authorList>
            <person name="Sears C."/>
            <person name="Carroll K."/>
            <person name="Sack B.R."/>
            <person name="Qadri F."/>
            <person name="Myers L.L."/>
            <person name="Chung G.-T."/>
            <person name="Escheverria P."/>
            <person name="Fraser C.M."/>
            <person name="Sadzewicz L."/>
            <person name="Shefchek K.A."/>
            <person name="Tallon L."/>
            <person name="Das S.P."/>
            <person name="Daugherty S."/>
            <person name="Mongodin E.F."/>
        </authorList>
    </citation>
    <scope>NUCLEOTIDE SEQUENCE [LARGE SCALE GENOMIC DNA]</scope>
    <source>
        <strain evidence="1 2">S36L11</strain>
    </source>
</reference>
<organism evidence="1 2">
    <name type="scientific">Bacteroides fragilis str. S36L11</name>
    <dbReference type="NCBI Taxonomy" id="1339327"/>
    <lineage>
        <taxon>Bacteria</taxon>
        <taxon>Pseudomonadati</taxon>
        <taxon>Bacteroidota</taxon>
        <taxon>Bacteroidia</taxon>
        <taxon>Bacteroidales</taxon>
        <taxon>Bacteroidaceae</taxon>
        <taxon>Bacteroides</taxon>
    </lineage>
</organism>
<accession>A0A015XC04</accession>
<name>A0A015XC04_BACFG</name>
<evidence type="ECO:0000313" key="1">
    <source>
        <dbReference type="EMBL" id="EXZ29263.1"/>
    </source>
</evidence>
<evidence type="ECO:0000313" key="2">
    <source>
        <dbReference type="Proteomes" id="UP000022082"/>
    </source>
</evidence>
<dbReference type="AlphaFoldDB" id="A0A015XC04"/>